<evidence type="ECO:0000313" key="3">
    <source>
        <dbReference type="Proteomes" id="UP001497382"/>
    </source>
</evidence>
<evidence type="ECO:0000256" key="1">
    <source>
        <dbReference type="SAM" id="MobiDB-lite"/>
    </source>
</evidence>
<accession>A0AAV2B3W9</accession>
<comment type="caution">
    <text evidence="2">The sequence shown here is derived from an EMBL/GenBank/DDBJ whole genome shotgun (WGS) entry which is preliminary data.</text>
</comment>
<reference evidence="2 3" key="1">
    <citation type="submission" date="2024-04" db="EMBL/GenBank/DDBJ databases">
        <authorList>
            <person name="Rising A."/>
            <person name="Reimegard J."/>
            <person name="Sonavane S."/>
            <person name="Akerstrom W."/>
            <person name="Nylinder S."/>
            <person name="Hedman E."/>
            <person name="Kallberg Y."/>
        </authorList>
    </citation>
    <scope>NUCLEOTIDE SEQUENCE [LARGE SCALE GENOMIC DNA]</scope>
</reference>
<gene>
    <name evidence="2" type="ORF">LARSCL_LOCUS16651</name>
</gene>
<feature type="region of interest" description="Disordered" evidence="1">
    <location>
        <begin position="100"/>
        <end position="120"/>
    </location>
</feature>
<keyword evidence="3" id="KW-1185">Reference proteome</keyword>
<dbReference type="AlphaFoldDB" id="A0AAV2B3W9"/>
<sequence>MKKKKESRSKFAEAIDPRFTGIFKDSKIENRDSQNSVLQVKQVSDNDKGFRDFLSRKLFEYLESHIKEVKKPPEMDDLIQFEIDDVRLLPGSPILSEDQPVGSVVTVPPKKKRKKEKKNEKELFKQVAVTPDFLKQQARIFNS</sequence>
<name>A0AAV2B3W9_9ARAC</name>
<dbReference type="EMBL" id="CAXIEN010000268">
    <property type="protein sequence ID" value="CAL1290709.1"/>
    <property type="molecule type" value="Genomic_DNA"/>
</dbReference>
<evidence type="ECO:0000313" key="2">
    <source>
        <dbReference type="EMBL" id="CAL1290709.1"/>
    </source>
</evidence>
<proteinExistence type="predicted"/>
<organism evidence="2 3">
    <name type="scientific">Larinioides sclopetarius</name>
    <dbReference type="NCBI Taxonomy" id="280406"/>
    <lineage>
        <taxon>Eukaryota</taxon>
        <taxon>Metazoa</taxon>
        <taxon>Ecdysozoa</taxon>
        <taxon>Arthropoda</taxon>
        <taxon>Chelicerata</taxon>
        <taxon>Arachnida</taxon>
        <taxon>Araneae</taxon>
        <taxon>Araneomorphae</taxon>
        <taxon>Entelegynae</taxon>
        <taxon>Araneoidea</taxon>
        <taxon>Araneidae</taxon>
        <taxon>Larinioides</taxon>
    </lineage>
</organism>
<dbReference type="Proteomes" id="UP001497382">
    <property type="component" value="Unassembled WGS sequence"/>
</dbReference>
<protein>
    <submittedName>
        <fullName evidence="2">Uncharacterized protein</fullName>
    </submittedName>
</protein>